<feature type="transmembrane region" description="Helical" evidence="5">
    <location>
        <begin position="18"/>
        <end position="40"/>
    </location>
</feature>
<dbReference type="RefSeq" id="WP_084837993.1">
    <property type="nucleotide sequence ID" value="NZ_JAPWIE010000003.1"/>
</dbReference>
<keyword evidence="2 5" id="KW-0812">Transmembrane</keyword>
<evidence type="ECO:0000313" key="8">
    <source>
        <dbReference type="Proteomes" id="UP001067235"/>
    </source>
</evidence>
<keyword evidence="3 5" id="KW-1133">Transmembrane helix</keyword>
<reference evidence="7" key="1">
    <citation type="submission" date="2022-12" db="EMBL/GenBank/DDBJ databases">
        <authorList>
            <person name="Krivoruchko A.V."/>
            <person name="Elkin A."/>
        </authorList>
    </citation>
    <scope>NUCLEOTIDE SEQUENCE</scope>
    <source>
        <strain evidence="7">IEGM 1388</strain>
    </source>
</reference>
<keyword evidence="8" id="KW-1185">Reference proteome</keyword>
<evidence type="ECO:0000259" key="6">
    <source>
        <dbReference type="Pfam" id="PF13515"/>
    </source>
</evidence>
<accession>A0ABT4MVS1</accession>
<evidence type="ECO:0000313" key="7">
    <source>
        <dbReference type="EMBL" id="MCZ4550765.1"/>
    </source>
</evidence>
<evidence type="ECO:0000256" key="3">
    <source>
        <dbReference type="ARBA" id="ARBA00022989"/>
    </source>
</evidence>
<evidence type="ECO:0000256" key="2">
    <source>
        <dbReference type="ARBA" id="ARBA00022692"/>
    </source>
</evidence>
<protein>
    <submittedName>
        <fullName evidence="7">FUSC family protein</fullName>
    </submittedName>
</protein>
<evidence type="ECO:0000256" key="1">
    <source>
        <dbReference type="ARBA" id="ARBA00004141"/>
    </source>
</evidence>
<feature type="transmembrane region" description="Helical" evidence="5">
    <location>
        <begin position="77"/>
        <end position="95"/>
    </location>
</feature>
<comment type="subcellular location">
    <subcellularLocation>
        <location evidence="1">Membrane</location>
        <topology evidence="1">Multi-pass membrane protein</topology>
    </subcellularLocation>
</comment>
<feature type="domain" description="Integral membrane bound transporter" evidence="6">
    <location>
        <begin position="55"/>
        <end position="167"/>
    </location>
</feature>
<name>A0ABT4MVS1_GORRU</name>
<proteinExistence type="predicted"/>
<sequence>MNPPTNDARRPRRLDIEVIASSIILAVACGAVYVLMTSWLGPALTESADTHAIGAMWAVISTIFVFRCSLEDRLDDATIRLSSTALSLVICLIYLSIFPVTAVGIGAVVGLSSLLAIGLGRPQDAALTAITSTVVLVVAHLGEPTPEWIQPVLRLLDTAIGIAVGLAAGALFTAVFRRHRDRVGHGAATSEQKRKGHG</sequence>
<evidence type="ECO:0000256" key="4">
    <source>
        <dbReference type="ARBA" id="ARBA00023136"/>
    </source>
</evidence>
<feature type="transmembrane region" description="Helical" evidence="5">
    <location>
        <begin position="154"/>
        <end position="176"/>
    </location>
</feature>
<dbReference type="Pfam" id="PF13515">
    <property type="entry name" value="FUSC_2"/>
    <property type="match status" value="1"/>
</dbReference>
<gene>
    <name evidence="7" type="ORF">O4213_12295</name>
</gene>
<comment type="caution">
    <text evidence="7">The sequence shown here is derived from an EMBL/GenBank/DDBJ whole genome shotgun (WGS) entry which is preliminary data.</text>
</comment>
<dbReference type="InterPro" id="IPR049453">
    <property type="entry name" value="Memb_transporter_dom"/>
</dbReference>
<dbReference type="EMBL" id="JAPWIE010000003">
    <property type="protein sequence ID" value="MCZ4550765.1"/>
    <property type="molecule type" value="Genomic_DNA"/>
</dbReference>
<dbReference type="Proteomes" id="UP001067235">
    <property type="component" value="Unassembled WGS sequence"/>
</dbReference>
<organism evidence="7 8">
    <name type="scientific">Gordonia rubripertincta</name>
    <name type="common">Rhodococcus corallinus</name>
    <dbReference type="NCBI Taxonomy" id="36822"/>
    <lineage>
        <taxon>Bacteria</taxon>
        <taxon>Bacillati</taxon>
        <taxon>Actinomycetota</taxon>
        <taxon>Actinomycetes</taxon>
        <taxon>Mycobacteriales</taxon>
        <taxon>Gordoniaceae</taxon>
        <taxon>Gordonia</taxon>
    </lineage>
</organism>
<keyword evidence="4 5" id="KW-0472">Membrane</keyword>
<feature type="transmembrane region" description="Helical" evidence="5">
    <location>
        <begin position="52"/>
        <end position="70"/>
    </location>
</feature>
<evidence type="ECO:0000256" key="5">
    <source>
        <dbReference type="SAM" id="Phobius"/>
    </source>
</evidence>